<protein>
    <submittedName>
        <fullName evidence="4">Short-chain dehydrogenase/reductase SDR</fullName>
    </submittedName>
</protein>
<dbReference type="EMBL" id="ABCK01000007">
    <property type="protein sequence ID" value="EDM27788.1"/>
    <property type="molecule type" value="Genomic_DNA"/>
</dbReference>
<comment type="similarity">
    <text evidence="1">Belongs to the short-chain dehydrogenases/reductases (SDR) family.</text>
</comment>
<dbReference type="InterPro" id="IPR002347">
    <property type="entry name" value="SDR_fam"/>
</dbReference>
<comment type="caution">
    <text evidence="4">The sequence shown here is derived from an EMBL/GenBank/DDBJ whole genome shotgun (WGS) entry which is preliminary data.</text>
</comment>
<dbReference type="Gene3D" id="3.40.50.720">
    <property type="entry name" value="NAD(P)-binding Rossmann-like Domain"/>
    <property type="match status" value="1"/>
</dbReference>
<evidence type="ECO:0000256" key="1">
    <source>
        <dbReference type="ARBA" id="ARBA00006484"/>
    </source>
</evidence>
<evidence type="ECO:0000256" key="3">
    <source>
        <dbReference type="ARBA" id="ARBA00023002"/>
    </source>
</evidence>
<accession>A6DK90</accession>
<dbReference type="RefSeq" id="WP_007278303.1">
    <property type="nucleotide sequence ID" value="NZ_ABCK01000007.1"/>
</dbReference>
<dbReference type="Pfam" id="PF00106">
    <property type="entry name" value="adh_short"/>
    <property type="match status" value="1"/>
</dbReference>
<proteinExistence type="inferred from homology"/>
<dbReference type="GO" id="GO:0016491">
    <property type="term" value="F:oxidoreductase activity"/>
    <property type="evidence" value="ECO:0007669"/>
    <property type="project" value="UniProtKB-KW"/>
</dbReference>
<evidence type="ECO:0000313" key="4">
    <source>
        <dbReference type="EMBL" id="EDM27788.1"/>
    </source>
</evidence>
<dbReference type="eggNOG" id="COG0300">
    <property type="taxonomic scope" value="Bacteria"/>
</dbReference>
<sequence length="248" mass="27797">MNKPLINKVIWICGAKTGIGLAVAKELIQKGARLCVSSRDGQVVKELEGRVKALKCDVKSMDDWHHCAKEITEEFGKLDIFIYNAGDCTYVDDVEIKAEDFETMMDINFHGMVRAAQVVLPLLKKSQSAQFVGMASSVAWLALPRAEAYGASKAAAHYFLKSLRLDLSQYGIDVSIICPGFVKTPMTDKNDFPMPFLVSSERAGREICQGIIKRKPVIHFPKRFTYLVKFIAALPHFLEFRICRSFAK</sequence>
<evidence type="ECO:0000313" key="5">
    <source>
        <dbReference type="Proteomes" id="UP000004947"/>
    </source>
</evidence>
<name>A6DK90_9BACT</name>
<dbReference type="OrthoDB" id="335726at2"/>
<organism evidence="4 5">
    <name type="scientific">Lentisphaera araneosa HTCC2155</name>
    <dbReference type="NCBI Taxonomy" id="313628"/>
    <lineage>
        <taxon>Bacteria</taxon>
        <taxon>Pseudomonadati</taxon>
        <taxon>Lentisphaerota</taxon>
        <taxon>Lentisphaeria</taxon>
        <taxon>Lentisphaerales</taxon>
        <taxon>Lentisphaeraceae</taxon>
        <taxon>Lentisphaera</taxon>
    </lineage>
</organism>
<reference evidence="4 5" key="1">
    <citation type="journal article" date="2010" name="J. Bacteriol.">
        <title>Genome sequence of Lentisphaera araneosa HTCC2155T, the type species of the order Lentisphaerales in the phylum Lentisphaerae.</title>
        <authorList>
            <person name="Thrash J.C."/>
            <person name="Cho J.C."/>
            <person name="Vergin K.L."/>
            <person name="Morris R.M."/>
            <person name="Giovannoni S.J."/>
        </authorList>
    </citation>
    <scope>NUCLEOTIDE SEQUENCE [LARGE SCALE GENOMIC DNA]</scope>
    <source>
        <strain evidence="4 5">HTCC2155</strain>
    </source>
</reference>
<dbReference type="PANTHER" id="PTHR43391">
    <property type="entry name" value="RETINOL DEHYDROGENASE-RELATED"/>
    <property type="match status" value="1"/>
</dbReference>
<dbReference type="InterPro" id="IPR036291">
    <property type="entry name" value="NAD(P)-bd_dom_sf"/>
</dbReference>
<dbReference type="PRINTS" id="PR00081">
    <property type="entry name" value="GDHRDH"/>
</dbReference>
<dbReference type="Proteomes" id="UP000004947">
    <property type="component" value="Unassembled WGS sequence"/>
</dbReference>
<dbReference type="SUPFAM" id="SSF51735">
    <property type="entry name" value="NAD(P)-binding Rossmann-fold domains"/>
    <property type="match status" value="1"/>
</dbReference>
<dbReference type="PANTHER" id="PTHR43391:SF14">
    <property type="entry name" value="DEHYDROGENASE_REDUCTASE SDR FAMILY PROTEIN 7-LIKE"/>
    <property type="match status" value="1"/>
</dbReference>
<dbReference type="STRING" id="313628.LNTAR_00265"/>
<keyword evidence="3" id="KW-0560">Oxidoreductase</keyword>
<keyword evidence="2" id="KW-0521">NADP</keyword>
<evidence type="ECO:0000256" key="2">
    <source>
        <dbReference type="ARBA" id="ARBA00022857"/>
    </source>
</evidence>
<keyword evidence="5" id="KW-1185">Reference proteome</keyword>
<dbReference type="PROSITE" id="PS00061">
    <property type="entry name" value="ADH_SHORT"/>
    <property type="match status" value="1"/>
</dbReference>
<gene>
    <name evidence="4" type="ORF">LNTAR_00265</name>
</gene>
<dbReference type="AlphaFoldDB" id="A6DK90"/>
<dbReference type="InterPro" id="IPR020904">
    <property type="entry name" value="Sc_DH/Rdtase_CS"/>
</dbReference>